<evidence type="ECO:0000256" key="3">
    <source>
        <dbReference type="ARBA" id="ARBA00022729"/>
    </source>
</evidence>
<evidence type="ECO:0000259" key="9">
    <source>
        <dbReference type="Pfam" id="PF21376"/>
    </source>
</evidence>
<proteinExistence type="inferred from homology"/>
<dbReference type="Pfam" id="PF06309">
    <property type="entry name" value="Torsin"/>
    <property type="match status" value="1"/>
</dbReference>
<protein>
    <submittedName>
        <fullName evidence="10">Torsin-1B</fullName>
    </submittedName>
</protein>
<dbReference type="GO" id="GO:0016887">
    <property type="term" value="F:ATP hydrolysis activity"/>
    <property type="evidence" value="ECO:0007669"/>
    <property type="project" value="InterPro"/>
</dbReference>
<dbReference type="Gene3D" id="3.40.50.300">
    <property type="entry name" value="P-loop containing nucleotide triphosphate hydrolases"/>
    <property type="match status" value="1"/>
</dbReference>
<dbReference type="AlphaFoldDB" id="A0A087UVS6"/>
<sequence>MYTTCIRISIFYIIIIFPVISCFGTVMTALNLIGGPGALMSVICAKWPYICFMSERCDDYWVHFNSAELGNRLKKHLYGQHLVAQIVPQSLKAHVAKAKPNKALVMSFHGWTGSGKNHVSKMIIESLYLKGFKSNFVHWYIASYDFPHATEIKAYCERLQMEIIKFTKECGQSLFIFDEMDKMVPGVIDVLKPFINFYEDVGGIDFRKNIFIFLSNAGGSEITRIAFNFWLDGKDREDITLRDIEPLINKGAFNENGGLQHSEIVEKNLIDVYVPFLPLEKKHVKQCIIDELKMRQLTVNESIVNQIADQIIYQPQDFELFSTSG</sequence>
<evidence type="ECO:0000313" key="11">
    <source>
        <dbReference type="Proteomes" id="UP000054359"/>
    </source>
</evidence>
<dbReference type="OrthoDB" id="19623at2759"/>
<dbReference type="PANTHER" id="PTHR10760">
    <property type="entry name" value="TORSIN"/>
    <property type="match status" value="1"/>
</dbReference>
<evidence type="ECO:0000256" key="1">
    <source>
        <dbReference type="ARBA" id="ARBA00004319"/>
    </source>
</evidence>
<evidence type="ECO:0000256" key="2">
    <source>
        <dbReference type="ARBA" id="ARBA00006235"/>
    </source>
</evidence>
<comment type="subcellular location">
    <subcellularLocation>
        <location evidence="1">Endoplasmic reticulum lumen</location>
    </subcellularLocation>
</comment>
<dbReference type="InterPro" id="IPR027417">
    <property type="entry name" value="P-loop_NTPase"/>
</dbReference>
<dbReference type="PRINTS" id="PR00300">
    <property type="entry name" value="CLPPROTEASEA"/>
</dbReference>
<keyword evidence="5" id="KW-0256">Endoplasmic reticulum</keyword>
<keyword evidence="8" id="KW-0812">Transmembrane</keyword>
<dbReference type="GO" id="GO:0005788">
    <property type="term" value="C:endoplasmic reticulum lumen"/>
    <property type="evidence" value="ECO:0007669"/>
    <property type="project" value="UniProtKB-SubCell"/>
</dbReference>
<comment type="similarity">
    <text evidence="2">Belongs to the ClpA/ClpB family. Torsin subfamily.</text>
</comment>
<evidence type="ECO:0000256" key="8">
    <source>
        <dbReference type="SAM" id="Phobius"/>
    </source>
</evidence>
<keyword evidence="8" id="KW-0472">Membrane</keyword>
<keyword evidence="4" id="KW-0547">Nucleotide-binding</keyword>
<dbReference type="OMA" id="ECCDDRS"/>
<organism evidence="10 11">
    <name type="scientific">Stegodyphus mimosarum</name>
    <name type="common">African social velvet spider</name>
    <dbReference type="NCBI Taxonomy" id="407821"/>
    <lineage>
        <taxon>Eukaryota</taxon>
        <taxon>Metazoa</taxon>
        <taxon>Ecdysozoa</taxon>
        <taxon>Arthropoda</taxon>
        <taxon>Chelicerata</taxon>
        <taxon>Arachnida</taxon>
        <taxon>Araneae</taxon>
        <taxon>Araneomorphae</taxon>
        <taxon>Entelegynae</taxon>
        <taxon>Eresoidea</taxon>
        <taxon>Eresidae</taxon>
        <taxon>Stegodyphus</taxon>
    </lineage>
</organism>
<keyword evidence="6" id="KW-0067">ATP-binding</keyword>
<dbReference type="InterPro" id="IPR001270">
    <property type="entry name" value="ClpA/B"/>
</dbReference>
<dbReference type="PANTHER" id="PTHR10760:SF2">
    <property type="entry name" value="LD13476P-RELATED"/>
    <property type="match status" value="1"/>
</dbReference>
<feature type="non-terminal residue" evidence="10">
    <location>
        <position position="325"/>
    </location>
</feature>
<evidence type="ECO:0000256" key="6">
    <source>
        <dbReference type="ARBA" id="ARBA00022840"/>
    </source>
</evidence>
<evidence type="ECO:0000256" key="5">
    <source>
        <dbReference type="ARBA" id="ARBA00022824"/>
    </source>
</evidence>
<dbReference type="SUPFAM" id="SSF52540">
    <property type="entry name" value="P-loop containing nucleoside triphosphate hydrolases"/>
    <property type="match status" value="1"/>
</dbReference>
<dbReference type="STRING" id="407821.A0A087UVS6"/>
<evidence type="ECO:0000256" key="7">
    <source>
        <dbReference type="ARBA" id="ARBA00023180"/>
    </source>
</evidence>
<dbReference type="InterPro" id="IPR010448">
    <property type="entry name" value="Torsin"/>
</dbReference>
<accession>A0A087UVS6</accession>
<gene>
    <name evidence="10" type="ORF">X975_04153</name>
</gene>
<dbReference type="Pfam" id="PF21376">
    <property type="entry name" value="TOR1A_C"/>
    <property type="match status" value="1"/>
</dbReference>
<keyword evidence="8" id="KW-1133">Transmembrane helix</keyword>
<dbReference type="FunFam" id="3.40.50.300:FF:002276">
    <property type="entry name" value="Torsin, putative"/>
    <property type="match status" value="1"/>
</dbReference>
<dbReference type="GO" id="GO:0005524">
    <property type="term" value="F:ATP binding"/>
    <property type="evidence" value="ECO:0007669"/>
    <property type="project" value="UniProtKB-KW"/>
</dbReference>
<keyword evidence="11" id="KW-1185">Reference proteome</keyword>
<evidence type="ECO:0000313" key="10">
    <source>
        <dbReference type="EMBL" id="KFM81465.1"/>
    </source>
</evidence>
<feature type="domain" description="Torsin-1A C-terminal" evidence="9">
    <location>
        <begin position="279"/>
        <end position="325"/>
    </location>
</feature>
<keyword evidence="7" id="KW-0325">Glycoprotein</keyword>
<evidence type="ECO:0000256" key="4">
    <source>
        <dbReference type="ARBA" id="ARBA00022741"/>
    </source>
</evidence>
<dbReference type="EMBL" id="KK121883">
    <property type="protein sequence ID" value="KFM81465.1"/>
    <property type="molecule type" value="Genomic_DNA"/>
</dbReference>
<keyword evidence="3" id="KW-0732">Signal</keyword>
<dbReference type="InterPro" id="IPR049337">
    <property type="entry name" value="TOR1A_C"/>
</dbReference>
<reference evidence="10 11" key="1">
    <citation type="submission" date="2013-11" db="EMBL/GenBank/DDBJ databases">
        <title>Genome sequencing of Stegodyphus mimosarum.</title>
        <authorList>
            <person name="Bechsgaard J."/>
        </authorList>
    </citation>
    <scope>NUCLEOTIDE SEQUENCE [LARGE SCALE GENOMIC DNA]</scope>
</reference>
<dbReference type="Proteomes" id="UP000054359">
    <property type="component" value="Unassembled WGS sequence"/>
</dbReference>
<name>A0A087UVS6_STEMI</name>
<feature type="transmembrane region" description="Helical" evidence="8">
    <location>
        <begin position="12"/>
        <end position="34"/>
    </location>
</feature>